<keyword evidence="3" id="KW-1134">Transmembrane beta strand</keyword>
<evidence type="ECO:0000256" key="8">
    <source>
        <dbReference type="ARBA" id="ARBA00023065"/>
    </source>
</evidence>
<comment type="caution">
    <text evidence="13">The sequence shown here is derived from an EMBL/GenBank/DDBJ whole genome shotgun (WGS) entry which is preliminary data.</text>
</comment>
<keyword evidence="14" id="KW-1185">Reference proteome</keyword>
<sequence length="431" mass="48205">MSQALRYTAGDTAEPFGAKPRFDLSILRGFNASDSQYPNGLHLIRIFGAPTYELYGRKRIEVLRAPVSKDPQLSPAGSPFALTKIGNADDLRELDAGYPDTDNRDRKMLNQGVGCKRGPDNGRQFRQGVCCQEFDWDYVAVPWGIWYTKIENLTIEQTGIHGQDEIARNSWRATFASRHDWSRQTRDVLTKFLRVGNANDAYQRDEATTGRVGLSYVFNSGVAPYISYSASFEPEIGTDWVGSIFGPTASKQWEADEECRPPAFDALFTDAVYYTRPSNVACTIDGFPEQVGEVHSKGVELEAIAELSEGWDMLAACYTHACQKGEAVEGLRMSNTPYNAPSLWPNDDFGNGYRAVDCLRYIGERYGDLNILLKVDAVTLGDLAARYTHGTFEASVNLFGITEEEYIASYGSFGCHYAEVREVQAWLTYKW</sequence>
<evidence type="ECO:0000313" key="14">
    <source>
        <dbReference type="Proteomes" id="UP001251085"/>
    </source>
</evidence>
<proteinExistence type="predicted"/>
<keyword evidence="5" id="KW-0812">Transmembrane</keyword>
<evidence type="ECO:0000256" key="6">
    <source>
        <dbReference type="ARBA" id="ARBA00022729"/>
    </source>
</evidence>
<evidence type="ECO:0000256" key="4">
    <source>
        <dbReference type="ARBA" id="ARBA00022496"/>
    </source>
</evidence>
<evidence type="ECO:0000256" key="11">
    <source>
        <dbReference type="ARBA" id="ARBA00023237"/>
    </source>
</evidence>
<dbReference type="Proteomes" id="UP001251085">
    <property type="component" value="Unassembled WGS sequence"/>
</dbReference>
<evidence type="ECO:0000259" key="12">
    <source>
        <dbReference type="Pfam" id="PF00593"/>
    </source>
</evidence>
<keyword evidence="7" id="KW-0408">Iron</keyword>
<organism evidence="13 14">
    <name type="scientific">Paracoccus broussonetiae</name>
    <dbReference type="NCBI Taxonomy" id="3075834"/>
    <lineage>
        <taxon>Bacteria</taxon>
        <taxon>Pseudomonadati</taxon>
        <taxon>Pseudomonadota</taxon>
        <taxon>Alphaproteobacteria</taxon>
        <taxon>Rhodobacterales</taxon>
        <taxon>Paracoccaceae</taxon>
        <taxon>Paracoccus</taxon>
    </lineage>
</organism>
<dbReference type="InterPro" id="IPR000531">
    <property type="entry name" value="Beta-barrel_TonB"/>
</dbReference>
<evidence type="ECO:0000256" key="10">
    <source>
        <dbReference type="ARBA" id="ARBA00023136"/>
    </source>
</evidence>
<feature type="domain" description="TonB-dependent receptor-like beta-barrel" evidence="12">
    <location>
        <begin position="149"/>
        <end position="397"/>
    </location>
</feature>
<keyword evidence="4" id="KW-0410">Iron transport</keyword>
<dbReference type="InterPro" id="IPR036942">
    <property type="entry name" value="Beta-barrel_TonB_sf"/>
</dbReference>
<dbReference type="SUPFAM" id="SSF56935">
    <property type="entry name" value="Porins"/>
    <property type="match status" value="1"/>
</dbReference>
<dbReference type="PANTHER" id="PTHR32552">
    <property type="entry name" value="FERRICHROME IRON RECEPTOR-RELATED"/>
    <property type="match status" value="1"/>
</dbReference>
<evidence type="ECO:0000256" key="7">
    <source>
        <dbReference type="ARBA" id="ARBA00023004"/>
    </source>
</evidence>
<comment type="subcellular location">
    <subcellularLocation>
        <location evidence="1">Cell outer membrane</location>
        <topology evidence="1">Multi-pass membrane protein</topology>
    </subcellularLocation>
</comment>
<dbReference type="EMBL" id="JAVRQI010000006">
    <property type="protein sequence ID" value="MDT1062148.1"/>
    <property type="molecule type" value="Genomic_DNA"/>
</dbReference>
<reference evidence="14" key="1">
    <citation type="submission" date="2023-07" db="EMBL/GenBank/DDBJ databases">
        <title>Characterization of two Paracoccaceae strains isolated from Phycosphere and proposal of Xinfangfangia lacusdiani sp. nov.</title>
        <authorList>
            <person name="Deng Y."/>
            <person name="Zhang Y.Q."/>
        </authorList>
    </citation>
    <scope>NUCLEOTIDE SEQUENCE [LARGE SCALE GENOMIC DNA]</scope>
    <source>
        <strain evidence="14">CPCC 101403</strain>
    </source>
</reference>
<accession>A0ABU3ED43</accession>
<evidence type="ECO:0000313" key="13">
    <source>
        <dbReference type="EMBL" id="MDT1062148.1"/>
    </source>
</evidence>
<gene>
    <name evidence="13" type="ORF">RM190_09785</name>
</gene>
<keyword evidence="2" id="KW-0813">Transport</keyword>
<dbReference type="RefSeq" id="WP_311759243.1">
    <property type="nucleotide sequence ID" value="NZ_JAVRQI010000006.1"/>
</dbReference>
<dbReference type="Pfam" id="PF00593">
    <property type="entry name" value="TonB_dep_Rec_b-barrel"/>
    <property type="match status" value="1"/>
</dbReference>
<name>A0ABU3ED43_9RHOB</name>
<evidence type="ECO:0000256" key="1">
    <source>
        <dbReference type="ARBA" id="ARBA00004571"/>
    </source>
</evidence>
<dbReference type="InterPro" id="IPR039426">
    <property type="entry name" value="TonB-dep_rcpt-like"/>
</dbReference>
<evidence type="ECO:0000256" key="2">
    <source>
        <dbReference type="ARBA" id="ARBA00022448"/>
    </source>
</evidence>
<keyword evidence="8" id="KW-0406">Ion transport</keyword>
<keyword evidence="10" id="KW-0472">Membrane</keyword>
<evidence type="ECO:0000256" key="3">
    <source>
        <dbReference type="ARBA" id="ARBA00022452"/>
    </source>
</evidence>
<protein>
    <submittedName>
        <fullName evidence="13">TonB-dependent receptor</fullName>
    </submittedName>
</protein>
<keyword evidence="11" id="KW-0998">Cell outer membrane</keyword>
<keyword evidence="6" id="KW-0732">Signal</keyword>
<evidence type="ECO:0000256" key="9">
    <source>
        <dbReference type="ARBA" id="ARBA00023077"/>
    </source>
</evidence>
<dbReference type="Gene3D" id="2.40.170.20">
    <property type="entry name" value="TonB-dependent receptor, beta-barrel domain"/>
    <property type="match status" value="1"/>
</dbReference>
<dbReference type="PANTHER" id="PTHR32552:SF68">
    <property type="entry name" value="FERRICHROME OUTER MEMBRANE TRANSPORTER_PHAGE RECEPTOR"/>
    <property type="match status" value="1"/>
</dbReference>
<keyword evidence="9" id="KW-0798">TonB box</keyword>
<evidence type="ECO:0000256" key="5">
    <source>
        <dbReference type="ARBA" id="ARBA00022692"/>
    </source>
</evidence>
<keyword evidence="13" id="KW-0675">Receptor</keyword>